<evidence type="ECO:0000259" key="1">
    <source>
        <dbReference type="Pfam" id="PF16077"/>
    </source>
</evidence>
<dbReference type="Proteomes" id="UP000183832">
    <property type="component" value="Unassembled WGS sequence"/>
</dbReference>
<organism evidence="2 3">
    <name type="scientific">Clunio marinus</name>
    <dbReference type="NCBI Taxonomy" id="568069"/>
    <lineage>
        <taxon>Eukaryota</taxon>
        <taxon>Metazoa</taxon>
        <taxon>Ecdysozoa</taxon>
        <taxon>Arthropoda</taxon>
        <taxon>Hexapoda</taxon>
        <taxon>Insecta</taxon>
        <taxon>Pterygota</taxon>
        <taxon>Neoptera</taxon>
        <taxon>Endopterygota</taxon>
        <taxon>Diptera</taxon>
        <taxon>Nematocera</taxon>
        <taxon>Chironomoidea</taxon>
        <taxon>Chironomidae</taxon>
        <taxon>Clunio</taxon>
    </lineage>
</organism>
<dbReference type="Pfam" id="PF16077">
    <property type="entry name" value="Spaetzle"/>
    <property type="match status" value="1"/>
</dbReference>
<dbReference type="InterPro" id="IPR032104">
    <property type="entry name" value="Spaetzle"/>
</dbReference>
<accession>A0A1J1IMW5</accession>
<dbReference type="InterPro" id="IPR029034">
    <property type="entry name" value="Cystine-knot_cytokine"/>
</dbReference>
<sequence length="176" mass="20430">MQSVETIDCNFTFIESKSNSSVYSDAQIHLITPQVGSNNIFHCHQYFENDFQFVFVNKSSPLNLVNRLNSHESHELQEQTCIATKRFITPKALNSIYNVLTPVLNDASFVQKIQITECRTLREPCHAQVAVSSNYRHICWQEYLIIKLKAVRFGGTIYEEDFYYPSYCSCRLIRKA</sequence>
<evidence type="ECO:0000313" key="3">
    <source>
        <dbReference type="Proteomes" id="UP000183832"/>
    </source>
</evidence>
<gene>
    <name evidence="2" type="ORF">CLUMA_CG014439</name>
</gene>
<dbReference type="EMBL" id="CVRI01000055">
    <property type="protein sequence ID" value="CRL01504.1"/>
    <property type="molecule type" value="Genomic_DNA"/>
</dbReference>
<dbReference type="Gene3D" id="2.10.90.10">
    <property type="entry name" value="Cystine-knot cytokines"/>
    <property type="match status" value="1"/>
</dbReference>
<evidence type="ECO:0000313" key="2">
    <source>
        <dbReference type="EMBL" id="CRL01504.1"/>
    </source>
</evidence>
<feature type="domain" description="Spaetzle" evidence="1">
    <location>
        <begin position="79"/>
        <end position="171"/>
    </location>
</feature>
<dbReference type="SUPFAM" id="SSF57501">
    <property type="entry name" value="Cystine-knot cytokines"/>
    <property type="match status" value="1"/>
</dbReference>
<keyword evidence="3" id="KW-1185">Reference proteome</keyword>
<dbReference type="AlphaFoldDB" id="A0A1J1IMW5"/>
<protein>
    <submittedName>
        <fullName evidence="2">CLUMA_CG014439, isoform A</fullName>
    </submittedName>
</protein>
<reference evidence="2 3" key="1">
    <citation type="submission" date="2015-04" db="EMBL/GenBank/DDBJ databases">
        <authorList>
            <person name="Syromyatnikov M.Y."/>
            <person name="Popov V.N."/>
        </authorList>
    </citation>
    <scope>NUCLEOTIDE SEQUENCE [LARGE SCALE GENOMIC DNA]</scope>
</reference>
<proteinExistence type="predicted"/>
<name>A0A1J1IMW5_9DIPT</name>